<keyword evidence="4" id="KW-0238">DNA-binding</keyword>
<proteinExistence type="predicted"/>
<reference evidence="7" key="1">
    <citation type="journal article" date="2020" name="Cell">
        <title>Large-Scale Comparative Analyses of Tick Genomes Elucidate Their Genetic Diversity and Vector Capacities.</title>
        <authorList>
            <consortium name="Tick Genome and Microbiome Consortium (TIGMIC)"/>
            <person name="Jia N."/>
            <person name="Wang J."/>
            <person name="Shi W."/>
            <person name="Du L."/>
            <person name="Sun Y."/>
            <person name="Zhan W."/>
            <person name="Jiang J.F."/>
            <person name="Wang Q."/>
            <person name="Zhang B."/>
            <person name="Ji P."/>
            <person name="Bell-Sakyi L."/>
            <person name="Cui X.M."/>
            <person name="Yuan T.T."/>
            <person name="Jiang B.G."/>
            <person name="Yang W.F."/>
            <person name="Lam T.T."/>
            <person name="Chang Q.C."/>
            <person name="Ding S.J."/>
            <person name="Wang X.J."/>
            <person name="Zhu J.G."/>
            <person name="Ruan X.D."/>
            <person name="Zhao L."/>
            <person name="Wei J.T."/>
            <person name="Ye R.Z."/>
            <person name="Que T.C."/>
            <person name="Du C.H."/>
            <person name="Zhou Y.H."/>
            <person name="Cheng J.X."/>
            <person name="Dai P.F."/>
            <person name="Guo W.B."/>
            <person name="Han X.H."/>
            <person name="Huang E.J."/>
            <person name="Li L.F."/>
            <person name="Wei W."/>
            <person name="Gao Y.C."/>
            <person name="Liu J.Z."/>
            <person name="Shao H.Z."/>
            <person name="Wang X."/>
            <person name="Wang C.C."/>
            <person name="Yang T.C."/>
            <person name="Huo Q.B."/>
            <person name="Li W."/>
            <person name="Chen H.Y."/>
            <person name="Chen S.E."/>
            <person name="Zhou L.G."/>
            <person name="Ni X.B."/>
            <person name="Tian J.H."/>
            <person name="Sheng Y."/>
            <person name="Liu T."/>
            <person name="Pan Y.S."/>
            <person name="Xia L.Y."/>
            <person name="Li J."/>
            <person name="Zhao F."/>
            <person name="Cao W.C."/>
        </authorList>
    </citation>
    <scope>NUCLEOTIDE SEQUENCE</scope>
    <source>
        <strain evidence="7">Rmic-2018</strain>
    </source>
</reference>
<evidence type="ECO:0000313" key="7">
    <source>
        <dbReference type="EMBL" id="KAH8033835.1"/>
    </source>
</evidence>
<evidence type="ECO:0000256" key="2">
    <source>
        <dbReference type="ARBA" id="ARBA00022771"/>
    </source>
</evidence>
<dbReference type="GO" id="GO:0003677">
    <property type="term" value="F:DNA binding"/>
    <property type="evidence" value="ECO:0007669"/>
    <property type="project" value="UniProtKB-KW"/>
</dbReference>
<evidence type="ECO:0000256" key="3">
    <source>
        <dbReference type="ARBA" id="ARBA00022833"/>
    </source>
</evidence>
<gene>
    <name evidence="7" type="ORF">HPB51_016607</name>
</gene>
<dbReference type="PROSITE" id="PS50021">
    <property type="entry name" value="CH"/>
    <property type="match status" value="1"/>
</dbReference>
<protein>
    <recommendedName>
        <fullName evidence="6">Calponin-homology (CH) domain-containing protein</fullName>
    </recommendedName>
</protein>
<dbReference type="GO" id="GO:0005737">
    <property type="term" value="C:cytoplasm"/>
    <property type="evidence" value="ECO:0007669"/>
    <property type="project" value="TreeGrafter"/>
</dbReference>
<dbReference type="GO" id="GO:0005085">
    <property type="term" value="F:guanyl-nucleotide exchange factor activity"/>
    <property type="evidence" value="ECO:0007669"/>
    <property type="project" value="TreeGrafter"/>
</dbReference>
<dbReference type="SUPFAM" id="SSF47576">
    <property type="entry name" value="Calponin-homology domain, CH-domain"/>
    <property type="match status" value="1"/>
</dbReference>
<keyword evidence="3" id="KW-0862">Zinc</keyword>
<accession>A0A9J6EH79</accession>
<dbReference type="Proteomes" id="UP000821866">
    <property type="component" value="Chromosome 2"/>
</dbReference>
<feature type="domain" description="Calponin-homology (CH)" evidence="6">
    <location>
        <begin position="290"/>
        <end position="361"/>
    </location>
</feature>
<dbReference type="InterPro" id="IPR036872">
    <property type="entry name" value="CH_dom_sf"/>
</dbReference>
<dbReference type="AlphaFoldDB" id="A0A9J6EH79"/>
<organism evidence="7 8">
    <name type="scientific">Rhipicephalus microplus</name>
    <name type="common">Cattle tick</name>
    <name type="synonym">Boophilus microplus</name>
    <dbReference type="NCBI Taxonomy" id="6941"/>
    <lineage>
        <taxon>Eukaryota</taxon>
        <taxon>Metazoa</taxon>
        <taxon>Ecdysozoa</taxon>
        <taxon>Arthropoda</taxon>
        <taxon>Chelicerata</taxon>
        <taxon>Arachnida</taxon>
        <taxon>Acari</taxon>
        <taxon>Parasitiformes</taxon>
        <taxon>Ixodida</taxon>
        <taxon>Ixodoidea</taxon>
        <taxon>Ixodidae</taxon>
        <taxon>Rhipicephalinae</taxon>
        <taxon>Rhipicephalus</taxon>
        <taxon>Boophilus</taxon>
    </lineage>
</organism>
<dbReference type="Pfam" id="PF00307">
    <property type="entry name" value="CH"/>
    <property type="match status" value="1"/>
</dbReference>
<evidence type="ECO:0000259" key="6">
    <source>
        <dbReference type="PROSITE" id="PS50021"/>
    </source>
</evidence>
<evidence type="ECO:0000256" key="5">
    <source>
        <dbReference type="SAM" id="MobiDB-lite"/>
    </source>
</evidence>
<dbReference type="Gene3D" id="1.10.418.10">
    <property type="entry name" value="Calponin-like domain"/>
    <property type="match status" value="1"/>
</dbReference>
<evidence type="ECO:0000256" key="1">
    <source>
        <dbReference type="ARBA" id="ARBA00022723"/>
    </source>
</evidence>
<dbReference type="EMBL" id="JABSTU010000004">
    <property type="protein sequence ID" value="KAH8033835.1"/>
    <property type="molecule type" value="Genomic_DNA"/>
</dbReference>
<feature type="region of interest" description="Disordered" evidence="5">
    <location>
        <begin position="150"/>
        <end position="176"/>
    </location>
</feature>
<evidence type="ECO:0000256" key="4">
    <source>
        <dbReference type="ARBA" id="ARBA00023125"/>
    </source>
</evidence>
<dbReference type="InterPro" id="IPR001715">
    <property type="entry name" value="CH_dom"/>
</dbReference>
<dbReference type="GO" id="GO:0008270">
    <property type="term" value="F:zinc ion binding"/>
    <property type="evidence" value="ECO:0007669"/>
    <property type="project" value="UniProtKB-KW"/>
</dbReference>
<keyword evidence="1" id="KW-0479">Metal-binding</keyword>
<dbReference type="GO" id="GO:0016477">
    <property type="term" value="P:cell migration"/>
    <property type="evidence" value="ECO:0007669"/>
    <property type="project" value="TreeGrafter"/>
</dbReference>
<sequence length="361" mass="40429">MVHCVVLDCNSYTQRRAEMLLTKKDDCSFYKISKGRLNECDKTKELSEHSWREWLAHINRRDLQDNPDKHHVCSRHFHSGYPSQLFDYCNPAWAPSLHIGYALTSQSKHSLTQFQEVMLFSMRMRLEYQYQDLAYRFSLPLSTASRSCSRDAAASREDPLQRLGSEVRGGATHSSDRFLARTSPSEHFCAEAVSGAGAAQFSRLQVRPRGVLNNSLDIRGGACQAARHSGGSGGVVEGHFFLPSGESAARTGGRCPRPAAVARWCLCPDNLRVKYACVQVACTTHRTMADALWRDCANWLIRCQALPSDHRVTWANAQLIDLANTLRDGVLLCQLLNKLQPGCVDLKEMSLRPQMSQVGPD</sequence>
<evidence type="ECO:0000313" key="8">
    <source>
        <dbReference type="Proteomes" id="UP000821866"/>
    </source>
</evidence>
<comment type="caution">
    <text evidence="7">The sequence shown here is derived from an EMBL/GenBank/DDBJ whole genome shotgun (WGS) entry which is preliminary data.</text>
</comment>
<keyword evidence="8" id="KW-1185">Reference proteome</keyword>
<reference evidence="7" key="2">
    <citation type="submission" date="2021-09" db="EMBL/GenBank/DDBJ databases">
        <authorList>
            <person name="Jia N."/>
            <person name="Wang J."/>
            <person name="Shi W."/>
            <person name="Du L."/>
            <person name="Sun Y."/>
            <person name="Zhan W."/>
            <person name="Jiang J."/>
            <person name="Wang Q."/>
            <person name="Zhang B."/>
            <person name="Ji P."/>
            <person name="Sakyi L.B."/>
            <person name="Cui X."/>
            <person name="Yuan T."/>
            <person name="Jiang B."/>
            <person name="Yang W."/>
            <person name="Lam T.T.-Y."/>
            <person name="Chang Q."/>
            <person name="Ding S."/>
            <person name="Wang X."/>
            <person name="Zhu J."/>
            <person name="Ruan X."/>
            <person name="Zhao L."/>
            <person name="Wei J."/>
            <person name="Que T."/>
            <person name="Du C."/>
            <person name="Cheng J."/>
            <person name="Dai P."/>
            <person name="Han X."/>
            <person name="Huang E."/>
            <person name="Gao Y."/>
            <person name="Liu J."/>
            <person name="Shao H."/>
            <person name="Ye R."/>
            <person name="Li L."/>
            <person name="Wei W."/>
            <person name="Wang X."/>
            <person name="Wang C."/>
            <person name="Huo Q."/>
            <person name="Li W."/>
            <person name="Guo W."/>
            <person name="Chen H."/>
            <person name="Chen S."/>
            <person name="Zhou L."/>
            <person name="Zhou L."/>
            <person name="Ni X."/>
            <person name="Tian J."/>
            <person name="Zhou Y."/>
            <person name="Sheng Y."/>
            <person name="Liu T."/>
            <person name="Pan Y."/>
            <person name="Xia L."/>
            <person name="Li J."/>
            <person name="Zhao F."/>
            <person name="Cao W."/>
        </authorList>
    </citation>
    <scope>NUCLEOTIDE SEQUENCE</scope>
    <source>
        <strain evidence="7">Rmic-2018</strain>
        <tissue evidence="7">Larvae</tissue>
    </source>
</reference>
<dbReference type="PANTHER" id="PTHR45818:SF3">
    <property type="entry name" value="PROTEIN VAV"/>
    <property type="match status" value="1"/>
</dbReference>
<dbReference type="PANTHER" id="PTHR45818">
    <property type="entry name" value="PROTEIN VAV"/>
    <property type="match status" value="1"/>
</dbReference>
<dbReference type="InterPro" id="IPR006612">
    <property type="entry name" value="THAP_Znf"/>
</dbReference>
<dbReference type="SMART" id="SM00980">
    <property type="entry name" value="THAP"/>
    <property type="match status" value="1"/>
</dbReference>
<dbReference type="Pfam" id="PF05485">
    <property type="entry name" value="THAP"/>
    <property type="match status" value="1"/>
</dbReference>
<keyword evidence="2" id="KW-0863">Zinc-finger</keyword>
<dbReference type="VEuPathDB" id="VectorBase:LOC119161478"/>
<name>A0A9J6EH79_RHIMP</name>